<dbReference type="Gramene" id="evm.model.02.1169">
    <property type="protein sequence ID" value="cds.evm.model.02.1169"/>
    <property type="gene ID" value="evm.TU.02.1169"/>
</dbReference>
<proteinExistence type="predicted"/>
<dbReference type="Proteomes" id="UP000596661">
    <property type="component" value="Chromosome 2"/>
</dbReference>
<dbReference type="EMBL" id="UZAU01000163">
    <property type="status" value="NOT_ANNOTATED_CDS"/>
    <property type="molecule type" value="Genomic_DNA"/>
</dbReference>
<evidence type="ECO:0000313" key="2">
    <source>
        <dbReference type="Proteomes" id="UP000596661"/>
    </source>
</evidence>
<reference evidence="1" key="1">
    <citation type="submission" date="2018-11" db="EMBL/GenBank/DDBJ databases">
        <authorList>
            <person name="Grassa J C."/>
        </authorList>
    </citation>
    <scope>NUCLEOTIDE SEQUENCE [LARGE SCALE GENOMIC DNA]</scope>
</reference>
<dbReference type="EnsemblPlants" id="evm.model.02.1169">
    <property type="protein sequence ID" value="cds.evm.model.02.1169"/>
    <property type="gene ID" value="evm.TU.02.1169"/>
</dbReference>
<dbReference type="AlphaFoldDB" id="A0A803NSJ1"/>
<accession>A0A803NSJ1</accession>
<name>A0A803NSJ1_CANSA</name>
<protein>
    <submittedName>
        <fullName evidence="1">Uncharacterized protein</fullName>
    </submittedName>
</protein>
<keyword evidence="2" id="KW-1185">Reference proteome</keyword>
<organism evidence="1 2">
    <name type="scientific">Cannabis sativa</name>
    <name type="common">Hemp</name>
    <name type="synonym">Marijuana</name>
    <dbReference type="NCBI Taxonomy" id="3483"/>
    <lineage>
        <taxon>Eukaryota</taxon>
        <taxon>Viridiplantae</taxon>
        <taxon>Streptophyta</taxon>
        <taxon>Embryophyta</taxon>
        <taxon>Tracheophyta</taxon>
        <taxon>Spermatophyta</taxon>
        <taxon>Magnoliopsida</taxon>
        <taxon>eudicotyledons</taxon>
        <taxon>Gunneridae</taxon>
        <taxon>Pentapetalae</taxon>
        <taxon>rosids</taxon>
        <taxon>fabids</taxon>
        <taxon>Rosales</taxon>
        <taxon>Cannabaceae</taxon>
        <taxon>Cannabis</taxon>
    </lineage>
</organism>
<reference evidence="1" key="2">
    <citation type="submission" date="2021-03" db="UniProtKB">
        <authorList>
            <consortium name="EnsemblPlants"/>
        </authorList>
    </citation>
    <scope>IDENTIFICATION</scope>
</reference>
<sequence length="134" mass="15062">MCLSPFALRKRKLWNISSFIVTLLFTSEGPPPGCDASARVWDLNVRLGQILMEHEGKRSGDFGPCSFLTPMLITPPTWFPSPDDWVKINCDVKVGSGSMCVVALARDRQEIIRSRFWGWLAIFSTSLTLSLEKL</sequence>
<evidence type="ECO:0000313" key="1">
    <source>
        <dbReference type="EnsemblPlants" id="cds.evm.model.02.1169"/>
    </source>
</evidence>